<feature type="domain" description="ChsH2 C-terminal OB-fold" evidence="1">
    <location>
        <begin position="54"/>
        <end position="121"/>
    </location>
</feature>
<dbReference type="Pfam" id="PF01796">
    <property type="entry name" value="OB_ChsH2_C"/>
    <property type="match status" value="1"/>
</dbReference>
<proteinExistence type="predicted"/>
<organism evidence="2">
    <name type="scientific">marine metagenome</name>
    <dbReference type="NCBI Taxonomy" id="408172"/>
    <lineage>
        <taxon>unclassified sequences</taxon>
        <taxon>metagenomes</taxon>
        <taxon>ecological metagenomes</taxon>
    </lineage>
</organism>
<feature type="non-terminal residue" evidence="2">
    <location>
        <position position="1"/>
    </location>
</feature>
<reference evidence="2" key="1">
    <citation type="submission" date="2018-05" db="EMBL/GenBank/DDBJ databases">
        <authorList>
            <person name="Lanie J.A."/>
            <person name="Ng W.-L."/>
            <person name="Kazmierczak K.M."/>
            <person name="Andrzejewski T.M."/>
            <person name="Davidsen T.M."/>
            <person name="Wayne K.J."/>
            <person name="Tettelin H."/>
            <person name="Glass J.I."/>
            <person name="Rusch D."/>
            <person name="Podicherti R."/>
            <person name="Tsui H.-C.T."/>
            <person name="Winkler M.E."/>
        </authorList>
    </citation>
    <scope>NUCLEOTIDE SEQUENCE</scope>
</reference>
<gene>
    <name evidence="2" type="ORF">METZ01_LOCUS10575</name>
</gene>
<dbReference type="InterPro" id="IPR012340">
    <property type="entry name" value="NA-bd_OB-fold"/>
</dbReference>
<dbReference type="AlphaFoldDB" id="A0A381NSZ0"/>
<evidence type="ECO:0000259" key="1">
    <source>
        <dbReference type="Pfam" id="PF01796"/>
    </source>
</evidence>
<accession>A0A381NSZ0</accession>
<dbReference type="InterPro" id="IPR002878">
    <property type="entry name" value="ChsH2_C"/>
</dbReference>
<evidence type="ECO:0000313" key="2">
    <source>
        <dbReference type="EMBL" id="SUZ57721.1"/>
    </source>
</evidence>
<dbReference type="SUPFAM" id="SSF50249">
    <property type="entry name" value="Nucleic acid-binding proteins"/>
    <property type="match status" value="1"/>
</dbReference>
<sequence length="149" mass="16212">VTTKQRVPAVEGFFTLGEEPHLIGGRMADAGGYCFPLHLGGADPDHPAAAVVEVLLSRTGRIWSFTNSAYPPPPPFILTEPYVPVVVAAVELEVERMVVLGQVAPGWTVEDLEVGMEVELVLGVLYEDDEREYLTWQWQPVGPSADGQV</sequence>
<dbReference type="EMBL" id="UINC01000575">
    <property type="protein sequence ID" value="SUZ57721.1"/>
    <property type="molecule type" value="Genomic_DNA"/>
</dbReference>
<protein>
    <recommendedName>
        <fullName evidence="1">ChsH2 C-terminal OB-fold domain-containing protein</fullName>
    </recommendedName>
</protein>
<name>A0A381NSZ0_9ZZZZ</name>